<dbReference type="EMBL" id="LN998830">
    <property type="protein sequence ID" value="CUX76393.1"/>
    <property type="molecule type" value="Genomic_DNA"/>
</dbReference>
<evidence type="ECO:0000256" key="4">
    <source>
        <dbReference type="ARBA" id="ARBA00022723"/>
    </source>
</evidence>
<proteinExistence type="predicted"/>
<keyword evidence="4" id="KW-0479">Metal-binding</keyword>
<evidence type="ECO:0000256" key="3">
    <source>
        <dbReference type="ARBA" id="ARBA00022694"/>
    </source>
</evidence>
<dbReference type="AlphaFoldDB" id="A0A143WMQ6"/>
<keyword evidence="5" id="KW-0408">Iron</keyword>
<dbReference type="GO" id="GO:0061711">
    <property type="term" value="F:tRNA N(6)-L-threonylcarbamoyladenine synthase activity"/>
    <property type="evidence" value="ECO:0007669"/>
    <property type="project" value="UniProtKB-EC"/>
</dbReference>
<dbReference type="EC" id="2.3.1.234" evidence="1"/>
<dbReference type="GO" id="GO:0008033">
    <property type="term" value="P:tRNA processing"/>
    <property type="evidence" value="ECO:0007669"/>
    <property type="project" value="UniProtKB-KW"/>
</dbReference>
<dbReference type="Proteomes" id="UP000075244">
    <property type="component" value="Chromosome I"/>
</dbReference>
<dbReference type="SUPFAM" id="SSF53067">
    <property type="entry name" value="Actin-like ATPase domain"/>
    <property type="match status" value="1"/>
</dbReference>
<keyword evidence="8" id="KW-0812">Transmembrane</keyword>
<dbReference type="PRINTS" id="PR00789">
    <property type="entry name" value="OSIALOPTASE"/>
</dbReference>
<evidence type="ECO:0000256" key="8">
    <source>
        <dbReference type="SAM" id="Phobius"/>
    </source>
</evidence>
<evidence type="ECO:0000313" key="11">
    <source>
        <dbReference type="Proteomes" id="UP000075244"/>
    </source>
</evidence>
<keyword evidence="3" id="KW-0819">tRNA processing</keyword>
<keyword evidence="2 10" id="KW-0808">Transferase</keyword>
<keyword evidence="8" id="KW-1133">Transmembrane helix</keyword>
<sequence length="179" mass="18342">MESSFDDACMAVYYSQLGLVSSESSRNGAMPLRHGCVVPELAAQSHLHQANHRLTTAVCFSVLVLAAITSAACTVSPGLGAAVEVGLSLALALSSLVNRRYSAVDHTSAHVAAIGWAMAAIVASGYTTRVIGGIGAQCSSAARLPQLDDAMGECIDKAARAIKPNLAMHGSLAYIAEAA</sequence>
<reference evidence="11" key="1">
    <citation type="submission" date="2016-01" db="EMBL/GenBank/DDBJ databases">
        <authorList>
            <person name="Husnik F."/>
        </authorList>
    </citation>
    <scope>NUCLEOTIDE SEQUENCE [LARGE SCALE GENOMIC DNA]</scope>
</reference>
<dbReference type="GO" id="GO:0046872">
    <property type="term" value="F:metal ion binding"/>
    <property type="evidence" value="ECO:0007669"/>
    <property type="project" value="UniProtKB-KW"/>
</dbReference>
<evidence type="ECO:0000256" key="2">
    <source>
        <dbReference type="ARBA" id="ARBA00022679"/>
    </source>
</evidence>
<evidence type="ECO:0000313" key="10">
    <source>
        <dbReference type="EMBL" id="CUX76393.1"/>
    </source>
</evidence>
<keyword evidence="6 10" id="KW-0012">Acyltransferase</keyword>
<dbReference type="InterPro" id="IPR000905">
    <property type="entry name" value="Gcp-like_dom"/>
</dbReference>
<feature type="domain" description="Gcp-like" evidence="9">
    <location>
        <begin position="32"/>
        <end position="163"/>
    </location>
</feature>
<dbReference type="PANTHER" id="PTHR11735">
    <property type="entry name" value="TRNA N6-ADENOSINE THREONYLCARBAMOYLTRANSFERASE"/>
    <property type="match status" value="1"/>
</dbReference>
<accession>A0A143WMQ6</accession>
<name>A0A143WMQ6_TREPR</name>
<evidence type="ECO:0000256" key="5">
    <source>
        <dbReference type="ARBA" id="ARBA00023004"/>
    </source>
</evidence>
<dbReference type="InterPro" id="IPR043129">
    <property type="entry name" value="ATPase_NBD"/>
</dbReference>
<dbReference type="Gene3D" id="3.30.420.40">
    <property type="match status" value="2"/>
</dbReference>
<comment type="catalytic activity">
    <reaction evidence="7">
        <text>L-threonylcarbamoyladenylate + adenosine(37) in tRNA = N(6)-L-threonylcarbamoyladenosine(37) in tRNA + AMP + H(+)</text>
        <dbReference type="Rhea" id="RHEA:37059"/>
        <dbReference type="Rhea" id="RHEA-COMP:10162"/>
        <dbReference type="Rhea" id="RHEA-COMP:10163"/>
        <dbReference type="ChEBI" id="CHEBI:15378"/>
        <dbReference type="ChEBI" id="CHEBI:73682"/>
        <dbReference type="ChEBI" id="CHEBI:74411"/>
        <dbReference type="ChEBI" id="CHEBI:74418"/>
        <dbReference type="ChEBI" id="CHEBI:456215"/>
        <dbReference type="EC" id="2.3.1.234"/>
    </reaction>
</comment>
<evidence type="ECO:0000256" key="6">
    <source>
        <dbReference type="ARBA" id="ARBA00023315"/>
    </source>
</evidence>
<evidence type="ECO:0000256" key="7">
    <source>
        <dbReference type="ARBA" id="ARBA00048117"/>
    </source>
</evidence>
<feature type="transmembrane region" description="Helical" evidence="8">
    <location>
        <begin position="54"/>
        <end position="72"/>
    </location>
</feature>
<gene>
    <name evidence="10" type="primary">tsaD</name>
    <name evidence="10" type="ORF">PLON_TP00007</name>
</gene>
<dbReference type="Pfam" id="PF00814">
    <property type="entry name" value="TsaD"/>
    <property type="match status" value="1"/>
</dbReference>
<keyword evidence="11" id="KW-1185">Reference proteome</keyword>
<dbReference type="PATRIC" id="fig|189385.5.peg.7"/>
<dbReference type="PANTHER" id="PTHR11735:SF6">
    <property type="entry name" value="TRNA N6-ADENOSINE THREONYLCARBAMOYLTRANSFERASE, MITOCHONDRIAL"/>
    <property type="match status" value="1"/>
</dbReference>
<evidence type="ECO:0000259" key="9">
    <source>
        <dbReference type="Pfam" id="PF00814"/>
    </source>
</evidence>
<protein>
    <recommendedName>
        <fullName evidence="1">N(6)-L-threonylcarbamoyladenine synthase</fullName>
        <ecNumber evidence="1">2.3.1.234</ecNumber>
    </recommendedName>
</protein>
<organism evidence="10 11">
    <name type="scientific">Tremblaya princeps</name>
    <dbReference type="NCBI Taxonomy" id="189385"/>
    <lineage>
        <taxon>Bacteria</taxon>
        <taxon>Pseudomonadati</taxon>
        <taxon>Pseudomonadota</taxon>
        <taxon>Betaproteobacteria</taxon>
        <taxon>Candidatus Tremblayella</taxon>
    </lineage>
</organism>
<keyword evidence="8" id="KW-0472">Membrane</keyword>
<evidence type="ECO:0000256" key="1">
    <source>
        <dbReference type="ARBA" id="ARBA00012156"/>
    </source>
</evidence>
<dbReference type="InterPro" id="IPR017861">
    <property type="entry name" value="KAE1/TsaD"/>
</dbReference>
<feature type="transmembrane region" description="Helical" evidence="8">
    <location>
        <begin position="109"/>
        <end position="127"/>
    </location>
</feature>